<protein>
    <submittedName>
        <fullName evidence="1">Uncharacterized protein</fullName>
    </submittedName>
</protein>
<dbReference type="RefSeq" id="WP_176861993.1">
    <property type="nucleotide sequence ID" value="NZ_CP060633.1"/>
</dbReference>
<dbReference type="Proteomes" id="UP000515981">
    <property type="component" value="Chromosome"/>
</dbReference>
<gene>
    <name evidence="1" type="ORF">H9Q77_03470</name>
</gene>
<dbReference type="EMBL" id="CP060633">
    <property type="protein sequence ID" value="QNM03215.1"/>
    <property type="molecule type" value="Genomic_DNA"/>
</dbReference>
<name>A0A7G9FXD3_9FIRM</name>
<dbReference type="AlphaFoldDB" id="A0A7G9FXD3"/>
<dbReference type="KEGG" id="ssun:H9Q77_03470"/>
<keyword evidence="2" id="KW-1185">Reference proteome</keyword>
<proteinExistence type="predicted"/>
<reference evidence="1 2" key="1">
    <citation type="submission" date="2020-08" db="EMBL/GenBank/DDBJ databases">
        <authorList>
            <person name="Liu C."/>
            <person name="Sun Q."/>
        </authorList>
    </citation>
    <scope>NUCLEOTIDE SEQUENCE [LARGE SCALE GENOMIC DNA]</scope>
    <source>
        <strain evidence="1 2">NSJ-8</strain>
    </source>
</reference>
<sequence>MICYDKLWLMMKQIKPIIESNDFSDYESNVTDPEILKVLSDYRIKRENAEKEMGSPKL</sequence>
<evidence type="ECO:0000313" key="1">
    <source>
        <dbReference type="EMBL" id="QNM03215.1"/>
    </source>
</evidence>
<organism evidence="1 2">
    <name type="scientific">Simiaoa sunii</name>
    <dbReference type="NCBI Taxonomy" id="2763672"/>
    <lineage>
        <taxon>Bacteria</taxon>
        <taxon>Bacillati</taxon>
        <taxon>Bacillota</taxon>
        <taxon>Clostridia</taxon>
        <taxon>Lachnospirales</taxon>
        <taxon>Lachnospiraceae</taxon>
        <taxon>Simiaoa</taxon>
    </lineage>
</organism>
<evidence type="ECO:0000313" key="2">
    <source>
        <dbReference type="Proteomes" id="UP000515981"/>
    </source>
</evidence>
<accession>A0A7G9FXD3</accession>